<dbReference type="SUPFAM" id="SSF51735">
    <property type="entry name" value="NAD(P)-binding Rossmann-fold domains"/>
    <property type="match status" value="1"/>
</dbReference>
<dbReference type="PANTHER" id="PTHR42748:SF30">
    <property type="entry name" value="NMRA-LIKE DOMAIN-CONTAINING PROTEIN"/>
    <property type="match status" value="1"/>
</dbReference>
<dbReference type="Proteomes" id="UP001150904">
    <property type="component" value="Unassembled WGS sequence"/>
</dbReference>
<dbReference type="InterPro" id="IPR036291">
    <property type="entry name" value="NAD(P)-bd_dom_sf"/>
</dbReference>
<dbReference type="OrthoDB" id="419598at2759"/>
<proteinExistence type="inferred from homology"/>
<dbReference type="Gene3D" id="3.40.50.720">
    <property type="entry name" value="NAD(P)-binding Rossmann-like Domain"/>
    <property type="match status" value="1"/>
</dbReference>
<dbReference type="Pfam" id="PF05368">
    <property type="entry name" value="NmrA"/>
    <property type="match status" value="1"/>
</dbReference>
<evidence type="ECO:0000256" key="2">
    <source>
        <dbReference type="ARBA" id="ARBA00022857"/>
    </source>
</evidence>
<dbReference type="EMBL" id="JAPQKR010000005">
    <property type="protein sequence ID" value="KAJ5216269.1"/>
    <property type="molecule type" value="Genomic_DNA"/>
</dbReference>
<dbReference type="RefSeq" id="XP_058312082.1">
    <property type="nucleotide sequence ID" value="XM_058449738.1"/>
</dbReference>
<sequence length="305" mass="33960">MCSPKVFVCGATGTQGGALIQNLLEHHIEIHAITRNINSDAAQKLRSLGVSLAEGDFDNEESLKKNMTGCTTLFLNLSPDHTNPKRELEQAQRVLSLAKHLGVQQVIYTSAMGTTDPTRLRHWNPNGPVGMVVLGKQAIENEVRNAGFKHWTILRPGNFMSNFLDPLVRMYQGLVETGTFTTAFTRDTVLPMVDPNDIGKFAAAAVLDSDKFNQMEIEITSEMMGVEKVMRDLSDATGKDMKVTFLSEKEIEDRASQDPFLGAQMVIRDLSLFVDMEKVKSWGVELGSFAQFLKREKTRVDSTYL</sequence>
<dbReference type="InterPro" id="IPR008030">
    <property type="entry name" value="NmrA-like"/>
</dbReference>
<dbReference type="GeneID" id="83177039"/>
<keyword evidence="3" id="KW-0560">Oxidoreductase</keyword>
<dbReference type="GO" id="GO:0005634">
    <property type="term" value="C:nucleus"/>
    <property type="evidence" value="ECO:0007669"/>
    <property type="project" value="TreeGrafter"/>
</dbReference>
<evidence type="ECO:0000259" key="4">
    <source>
        <dbReference type="Pfam" id="PF05368"/>
    </source>
</evidence>
<keyword evidence="6" id="KW-1185">Reference proteome</keyword>
<evidence type="ECO:0000256" key="1">
    <source>
        <dbReference type="ARBA" id="ARBA00006328"/>
    </source>
</evidence>
<accession>A0A9W9NAJ1</accession>
<name>A0A9W9NAJ1_9EURO</name>
<reference evidence="5" key="1">
    <citation type="submission" date="2022-12" db="EMBL/GenBank/DDBJ databases">
        <authorList>
            <person name="Petersen C."/>
        </authorList>
    </citation>
    <scope>NUCLEOTIDE SEQUENCE</scope>
    <source>
        <strain evidence="5">IBT 15544</strain>
    </source>
</reference>
<reference evidence="5" key="2">
    <citation type="journal article" date="2023" name="IMA Fungus">
        <title>Comparative genomic study of the Penicillium genus elucidates a diverse pangenome and 15 lateral gene transfer events.</title>
        <authorList>
            <person name="Petersen C."/>
            <person name="Sorensen T."/>
            <person name="Nielsen M.R."/>
            <person name="Sondergaard T.E."/>
            <person name="Sorensen J.L."/>
            <person name="Fitzpatrick D.A."/>
            <person name="Frisvad J.C."/>
            <person name="Nielsen K.L."/>
        </authorList>
    </citation>
    <scope>NUCLEOTIDE SEQUENCE</scope>
    <source>
        <strain evidence="5">IBT 15544</strain>
    </source>
</reference>
<dbReference type="GO" id="GO:0016491">
    <property type="term" value="F:oxidoreductase activity"/>
    <property type="evidence" value="ECO:0007669"/>
    <property type="project" value="UniProtKB-KW"/>
</dbReference>
<dbReference type="AlphaFoldDB" id="A0A9W9NAJ1"/>
<gene>
    <name evidence="5" type="ORF">N7498_002676</name>
</gene>
<organism evidence="5 6">
    <name type="scientific">Penicillium cinerascens</name>
    <dbReference type="NCBI Taxonomy" id="70096"/>
    <lineage>
        <taxon>Eukaryota</taxon>
        <taxon>Fungi</taxon>
        <taxon>Dikarya</taxon>
        <taxon>Ascomycota</taxon>
        <taxon>Pezizomycotina</taxon>
        <taxon>Eurotiomycetes</taxon>
        <taxon>Eurotiomycetidae</taxon>
        <taxon>Eurotiales</taxon>
        <taxon>Aspergillaceae</taxon>
        <taxon>Penicillium</taxon>
    </lineage>
</organism>
<comment type="similarity">
    <text evidence="1">Belongs to the NmrA-type oxidoreductase family.</text>
</comment>
<feature type="domain" description="NmrA-like" evidence="4">
    <location>
        <begin position="5"/>
        <end position="250"/>
    </location>
</feature>
<evidence type="ECO:0000256" key="3">
    <source>
        <dbReference type="ARBA" id="ARBA00023002"/>
    </source>
</evidence>
<protein>
    <recommendedName>
        <fullName evidence="4">NmrA-like domain-containing protein</fullName>
    </recommendedName>
</protein>
<keyword evidence="2" id="KW-0521">NADP</keyword>
<dbReference type="PANTHER" id="PTHR42748">
    <property type="entry name" value="NITROGEN METABOLITE REPRESSION PROTEIN NMRA FAMILY MEMBER"/>
    <property type="match status" value="1"/>
</dbReference>
<evidence type="ECO:0000313" key="6">
    <source>
        <dbReference type="Proteomes" id="UP001150904"/>
    </source>
</evidence>
<dbReference type="Gene3D" id="3.90.25.10">
    <property type="entry name" value="UDP-galactose 4-epimerase, domain 1"/>
    <property type="match status" value="1"/>
</dbReference>
<dbReference type="CDD" id="cd05251">
    <property type="entry name" value="NmrA_like_SDR_a"/>
    <property type="match status" value="1"/>
</dbReference>
<evidence type="ECO:0000313" key="5">
    <source>
        <dbReference type="EMBL" id="KAJ5216269.1"/>
    </source>
</evidence>
<comment type="caution">
    <text evidence="5">The sequence shown here is derived from an EMBL/GenBank/DDBJ whole genome shotgun (WGS) entry which is preliminary data.</text>
</comment>
<dbReference type="InterPro" id="IPR051164">
    <property type="entry name" value="NmrA-like_oxidored"/>
</dbReference>